<keyword evidence="6 15" id="KW-0269">Exonuclease</keyword>
<keyword evidence="8" id="KW-0539">Nucleus</keyword>
<dbReference type="CDD" id="cd06141">
    <property type="entry name" value="WRN_exo"/>
    <property type="match status" value="1"/>
</dbReference>
<dbReference type="AlphaFoldDB" id="D6W7R8"/>
<dbReference type="PANTHER" id="PTHR13620:SF109">
    <property type="entry name" value="3'-5' EXONUCLEASE"/>
    <property type="match status" value="1"/>
</dbReference>
<dbReference type="OMA" id="CCYVYQL"/>
<dbReference type="GO" id="GO:0006139">
    <property type="term" value="P:nucleobase-containing compound metabolic process"/>
    <property type="evidence" value="ECO:0007669"/>
    <property type="project" value="InterPro"/>
</dbReference>
<feature type="domain" description="3'-5' exonuclease" evidence="14">
    <location>
        <begin position="58"/>
        <end position="230"/>
    </location>
</feature>
<keyword evidence="2" id="KW-0597">Phosphoprotein</keyword>
<keyword evidence="4" id="KW-0479">Metal-binding</keyword>
<dbReference type="Proteomes" id="UP000007266">
    <property type="component" value="Linkage group 1"/>
</dbReference>
<comment type="subcellular location">
    <subcellularLocation>
        <location evidence="1">Nucleus</location>
    </subcellularLocation>
</comment>
<feature type="compositionally biased region" description="Basic and acidic residues" evidence="13">
    <location>
        <begin position="15"/>
        <end position="31"/>
    </location>
</feature>
<dbReference type="HOGENOM" id="CLU_049674_1_1_1"/>
<evidence type="ECO:0000256" key="7">
    <source>
        <dbReference type="ARBA" id="ARBA00022842"/>
    </source>
</evidence>
<evidence type="ECO:0000256" key="2">
    <source>
        <dbReference type="ARBA" id="ARBA00022553"/>
    </source>
</evidence>
<evidence type="ECO:0000256" key="4">
    <source>
        <dbReference type="ARBA" id="ARBA00022723"/>
    </source>
</evidence>
<reference evidence="15 16" key="2">
    <citation type="journal article" date="2010" name="Nucleic Acids Res.">
        <title>BeetleBase in 2010: revisions to provide comprehensive genomic information for Tribolium castaneum.</title>
        <authorList>
            <person name="Kim H.S."/>
            <person name="Murphy T."/>
            <person name="Xia J."/>
            <person name="Caragea D."/>
            <person name="Park Y."/>
            <person name="Beeman R.W."/>
            <person name="Lorenzen M.D."/>
            <person name="Butcher S."/>
            <person name="Manak J.R."/>
            <person name="Brown S.J."/>
        </authorList>
    </citation>
    <scope>GENOME REANNOTATION</scope>
    <source>
        <strain evidence="15 16">Georgia GA2</strain>
    </source>
</reference>
<keyword evidence="7" id="KW-0460">Magnesium</keyword>
<dbReference type="Gene3D" id="3.30.420.10">
    <property type="entry name" value="Ribonuclease H-like superfamily/Ribonuclease H"/>
    <property type="match status" value="1"/>
</dbReference>
<keyword evidence="16" id="KW-1185">Reference proteome</keyword>
<dbReference type="SUPFAM" id="SSF53098">
    <property type="entry name" value="Ribonuclease H-like"/>
    <property type="match status" value="1"/>
</dbReference>
<dbReference type="FunFam" id="3.30.420.10:FF:000104">
    <property type="entry name" value="Werner Syndrome-like exonuclease"/>
    <property type="match status" value="1"/>
</dbReference>
<evidence type="ECO:0000313" key="15">
    <source>
        <dbReference type="EMBL" id="EFA11337.1"/>
    </source>
</evidence>
<proteinExistence type="inferred from homology"/>
<reference evidence="15 16" key="1">
    <citation type="journal article" date="2008" name="Nature">
        <title>The genome of the model beetle and pest Tribolium castaneum.</title>
        <authorList>
            <consortium name="Tribolium Genome Sequencing Consortium"/>
            <person name="Richards S."/>
            <person name="Gibbs R.A."/>
            <person name="Weinstock G.M."/>
            <person name="Brown S.J."/>
            <person name="Denell R."/>
            <person name="Beeman R.W."/>
            <person name="Gibbs R."/>
            <person name="Beeman R.W."/>
            <person name="Brown S.J."/>
            <person name="Bucher G."/>
            <person name="Friedrich M."/>
            <person name="Grimmelikhuijzen C.J."/>
            <person name="Klingler M."/>
            <person name="Lorenzen M."/>
            <person name="Richards S."/>
            <person name="Roth S."/>
            <person name="Schroder R."/>
            <person name="Tautz D."/>
            <person name="Zdobnov E.M."/>
            <person name="Muzny D."/>
            <person name="Gibbs R.A."/>
            <person name="Weinstock G.M."/>
            <person name="Attaway T."/>
            <person name="Bell S."/>
            <person name="Buhay C.J."/>
            <person name="Chandrabose M.N."/>
            <person name="Chavez D."/>
            <person name="Clerk-Blankenburg K.P."/>
            <person name="Cree A."/>
            <person name="Dao M."/>
            <person name="Davis C."/>
            <person name="Chacko J."/>
            <person name="Dinh H."/>
            <person name="Dugan-Rocha S."/>
            <person name="Fowler G."/>
            <person name="Garner T.T."/>
            <person name="Garnes J."/>
            <person name="Gnirke A."/>
            <person name="Hawes A."/>
            <person name="Hernandez J."/>
            <person name="Hines S."/>
            <person name="Holder M."/>
            <person name="Hume J."/>
            <person name="Jhangiani S.N."/>
            <person name="Joshi V."/>
            <person name="Khan Z.M."/>
            <person name="Jackson L."/>
            <person name="Kovar C."/>
            <person name="Kowis A."/>
            <person name="Lee S."/>
            <person name="Lewis L.R."/>
            <person name="Margolis J."/>
            <person name="Morgan M."/>
            <person name="Nazareth L.V."/>
            <person name="Nguyen N."/>
            <person name="Okwuonu G."/>
            <person name="Parker D."/>
            <person name="Richards S."/>
            <person name="Ruiz S.J."/>
            <person name="Santibanez J."/>
            <person name="Savard J."/>
            <person name="Scherer S.E."/>
            <person name="Schneider B."/>
            <person name="Sodergren E."/>
            <person name="Tautz D."/>
            <person name="Vattahil S."/>
            <person name="Villasana D."/>
            <person name="White C.S."/>
            <person name="Wright R."/>
            <person name="Park Y."/>
            <person name="Beeman R.W."/>
            <person name="Lord J."/>
            <person name="Oppert B."/>
            <person name="Lorenzen M."/>
            <person name="Brown S."/>
            <person name="Wang L."/>
            <person name="Savard J."/>
            <person name="Tautz D."/>
            <person name="Richards S."/>
            <person name="Weinstock G."/>
            <person name="Gibbs R.A."/>
            <person name="Liu Y."/>
            <person name="Worley K."/>
            <person name="Weinstock G."/>
            <person name="Elsik C.G."/>
            <person name="Reese J.T."/>
            <person name="Elhaik E."/>
            <person name="Landan G."/>
            <person name="Graur D."/>
            <person name="Arensburger P."/>
            <person name="Atkinson P."/>
            <person name="Beeman R.W."/>
            <person name="Beidler J."/>
            <person name="Brown S.J."/>
            <person name="Demuth J.P."/>
            <person name="Drury D.W."/>
            <person name="Du Y.Z."/>
            <person name="Fujiwara H."/>
            <person name="Lorenzen M."/>
            <person name="Maselli V."/>
            <person name="Osanai M."/>
            <person name="Park Y."/>
            <person name="Robertson H.M."/>
            <person name="Tu Z."/>
            <person name="Wang J.J."/>
            <person name="Wang S."/>
            <person name="Richards S."/>
            <person name="Song H."/>
            <person name="Zhang L."/>
            <person name="Sodergren E."/>
            <person name="Werner D."/>
            <person name="Stanke M."/>
            <person name="Morgenstern B."/>
            <person name="Solovyev V."/>
            <person name="Kosarev P."/>
            <person name="Brown G."/>
            <person name="Chen H.C."/>
            <person name="Ermolaeva O."/>
            <person name="Hlavina W."/>
            <person name="Kapustin Y."/>
            <person name="Kiryutin B."/>
            <person name="Kitts P."/>
            <person name="Maglott D."/>
            <person name="Pruitt K."/>
            <person name="Sapojnikov V."/>
            <person name="Souvorov A."/>
            <person name="Mackey A.J."/>
            <person name="Waterhouse R.M."/>
            <person name="Wyder S."/>
            <person name="Zdobnov E.M."/>
            <person name="Zdobnov E.M."/>
            <person name="Wyder S."/>
            <person name="Kriventseva E.V."/>
            <person name="Kadowaki T."/>
            <person name="Bork P."/>
            <person name="Aranda M."/>
            <person name="Bao R."/>
            <person name="Beermann A."/>
            <person name="Berns N."/>
            <person name="Bolognesi R."/>
            <person name="Bonneton F."/>
            <person name="Bopp D."/>
            <person name="Brown S.J."/>
            <person name="Bucher G."/>
            <person name="Butts T."/>
            <person name="Chaumot A."/>
            <person name="Denell R.E."/>
            <person name="Ferrier D.E."/>
            <person name="Friedrich M."/>
            <person name="Gordon C.M."/>
            <person name="Jindra M."/>
            <person name="Klingler M."/>
            <person name="Lan Q."/>
            <person name="Lattorff H.M."/>
            <person name="Laudet V."/>
            <person name="von Levetsow C."/>
            <person name="Liu Z."/>
            <person name="Lutz R."/>
            <person name="Lynch J.A."/>
            <person name="da Fonseca R.N."/>
            <person name="Posnien N."/>
            <person name="Reuter R."/>
            <person name="Roth S."/>
            <person name="Savard J."/>
            <person name="Schinko J.B."/>
            <person name="Schmitt C."/>
            <person name="Schoppmeier M."/>
            <person name="Schroder R."/>
            <person name="Shippy T.D."/>
            <person name="Simonnet F."/>
            <person name="Marques-Souza H."/>
            <person name="Tautz D."/>
            <person name="Tomoyasu Y."/>
            <person name="Trauner J."/>
            <person name="Van der Zee M."/>
            <person name="Vervoort M."/>
            <person name="Wittkopp N."/>
            <person name="Wimmer E.A."/>
            <person name="Yang X."/>
            <person name="Jones A.K."/>
            <person name="Sattelle D.B."/>
            <person name="Ebert P.R."/>
            <person name="Nelson D."/>
            <person name="Scott J.G."/>
            <person name="Beeman R.W."/>
            <person name="Muthukrishnan S."/>
            <person name="Kramer K.J."/>
            <person name="Arakane Y."/>
            <person name="Beeman R.W."/>
            <person name="Zhu Q."/>
            <person name="Hogenkamp D."/>
            <person name="Dixit R."/>
            <person name="Oppert B."/>
            <person name="Jiang H."/>
            <person name="Zou Z."/>
            <person name="Marshall J."/>
            <person name="Elpidina E."/>
            <person name="Vinokurov K."/>
            <person name="Oppert C."/>
            <person name="Zou Z."/>
            <person name="Evans J."/>
            <person name="Lu Z."/>
            <person name="Zhao P."/>
            <person name="Sumathipala N."/>
            <person name="Altincicek B."/>
            <person name="Vilcinskas A."/>
            <person name="Williams M."/>
            <person name="Hultmark D."/>
            <person name="Hetru C."/>
            <person name="Jiang H."/>
            <person name="Grimmelikhuijzen C.J."/>
            <person name="Hauser F."/>
            <person name="Cazzamali G."/>
            <person name="Williamson M."/>
            <person name="Park Y."/>
            <person name="Li B."/>
            <person name="Tanaka Y."/>
            <person name="Predel R."/>
            <person name="Neupert S."/>
            <person name="Schachtner J."/>
            <person name="Verleyen P."/>
            <person name="Raible F."/>
            <person name="Bork P."/>
            <person name="Friedrich M."/>
            <person name="Walden K.K."/>
            <person name="Robertson H.M."/>
            <person name="Angeli S."/>
            <person name="Foret S."/>
            <person name="Bucher G."/>
            <person name="Schuetz S."/>
            <person name="Maleszka R."/>
            <person name="Wimmer E.A."/>
            <person name="Beeman R.W."/>
            <person name="Lorenzen M."/>
            <person name="Tomoyasu Y."/>
            <person name="Miller S.C."/>
            <person name="Grossmann D."/>
            <person name="Bucher G."/>
        </authorList>
    </citation>
    <scope>NUCLEOTIDE SEQUENCE [LARGE SCALE GENOMIC DNA]</scope>
    <source>
        <strain evidence="15 16">Georgia GA2</strain>
    </source>
</reference>
<sequence length="237" mass="27192">MSENGRMRLRSSVPQEEREAEKLKKQKEEEEFRNRPPIQFKGKKIYIRDFIECALACDNLIKLADEAADVLVLGFDVEWPFSFQTGPGKAALIQISPDLDTCYLIQISDLKKLPKGLSVLLAHPKVRITGVNIKNDIRKLSRDFAGFDVEKNIENCIDSGVLANQILPFQQRWSMERLVTFLLKMTISKDNKVRMSKWHVSPLSKEQLDYAATDAYASLVLYNELKKREAQEENDSV</sequence>
<dbReference type="InterPro" id="IPR036397">
    <property type="entry name" value="RNaseH_sf"/>
</dbReference>
<comment type="function">
    <text evidence="12">Has exonuclease activity on both single-stranded and duplex templates bearing overhangs, but not blunt ended duplex DNA, and cleaves in a 3'-5' direction. Essential for the formation of DNA replication focal centers. Has an important role in maintaining genome stability.</text>
</comment>
<evidence type="ECO:0000256" key="9">
    <source>
        <dbReference type="ARBA" id="ARBA00037949"/>
    </source>
</evidence>
<dbReference type="FunCoup" id="D6W7R8">
    <property type="interactions" value="250"/>
</dbReference>
<keyword evidence="3" id="KW-0540">Nuclease</keyword>
<evidence type="ECO:0000256" key="5">
    <source>
        <dbReference type="ARBA" id="ARBA00022801"/>
    </source>
</evidence>
<dbReference type="Pfam" id="PF01612">
    <property type="entry name" value="DNA_pol_A_exo1"/>
    <property type="match status" value="1"/>
</dbReference>
<protein>
    <recommendedName>
        <fullName evidence="10">3'-5' exonuclease</fullName>
    </recommendedName>
    <alternativeName>
        <fullName evidence="11">Werner Syndrome-like exonuclease</fullName>
    </alternativeName>
</protein>
<dbReference type="GO" id="GO:0003676">
    <property type="term" value="F:nucleic acid binding"/>
    <property type="evidence" value="ECO:0007669"/>
    <property type="project" value="InterPro"/>
</dbReference>
<evidence type="ECO:0000313" key="16">
    <source>
        <dbReference type="Proteomes" id="UP000007266"/>
    </source>
</evidence>
<organism evidence="15 16">
    <name type="scientific">Tribolium castaneum</name>
    <name type="common">Red flour beetle</name>
    <dbReference type="NCBI Taxonomy" id="7070"/>
    <lineage>
        <taxon>Eukaryota</taxon>
        <taxon>Metazoa</taxon>
        <taxon>Ecdysozoa</taxon>
        <taxon>Arthropoda</taxon>
        <taxon>Hexapoda</taxon>
        <taxon>Insecta</taxon>
        <taxon>Pterygota</taxon>
        <taxon>Neoptera</taxon>
        <taxon>Endopterygota</taxon>
        <taxon>Coleoptera</taxon>
        <taxon>Polyphaga</taxon>
        <taxon>Cucujiformia</taxon>
        <taxon>Tenebrionidae</taxon>
        <taxon>Tenebrionidae incertae sedis</taxon>
        <taxon>Tribolium</taxon>
    </lineage>
</organism>
<dbReference type="KEGG" id="tca:662243"/>
<dbReference type="OrthoDB" id="10261556at2759"/>
<name>D6W7R8_TRICA</name>
<dbReference type="GO" id="GO:0005634">
    <property type="term" value="C:nucleus"/>
    <property type="evidence" value="ECO:0007669"/>
    <property type="project" value="UniProtKB-SubCell"/>
</dbReference>
<evidence type="ECO:0000256" key="10">
    <source>
        <dbReference type="ARBA" id="ARBA00040531"/>
    </source>
</evidence>
<accession>D6W7R8</accession>
<evidence type="ECO:0000259" key="14">
    <source>
        <dbReference type="SMART" id="SM00474"/>
    </source>
</evidence>
<evidence type="ECO:0000256" key="12">
    <source>
        <dbReference type="ARBA" id="ARBA00045901"/>
    </source>
</evidence>
<dbReference type="STRING" id="7070.D6W7R8"/>
<evidence type="ECO:0000256" key="11">
    <source>
        <dbReference type="ARBA" id="ARBA00042761"/>
    </source>
</evidence>
<comment type="similarity">
    <text evidence="9">Belongs to the WRNexo family.</text>
</comment>
<dbReference type="PANTHER" id="PTHR13620">
    <property type="entry name" value="3-5 EXONUCLEASE"/>
    <property type="match status" value="1"/>
</dbReference>
<keyword evidence="5" id="KW-0378">Hydrolase</keyword>
<dbReference type="GO" id="GO:0046872">
    <property type="term" value="F:metal ion binding"/>
    <property type="evidence" value="ECO:0007669"/>
    <property type="project" value="UniProtKB-KW"/>
</dbReference>
<gene>
    <name evidence="15" type="primary">AUGUSTUS-3.0.2_10877</name>
    <name evidence="15" type="ORF">TcasGA2_TC010877</name>
</gene>
<evidence type="ECO:0000256" key="8">
    <source>
        <dbReference type="ARBA" id="ARBA00023242"/>
    </source>
</evidence>
<dbReference type="SMART" id="SM00474">
    <property type="entry name" value="35EXOc"/>
    <property type="match status" value="1"/>
</dbReference>
<dbReference type="InterPro" id="IPR012337">
    <property type="entry name" value="RNaseH-like_sf"/>
</dbReference>
<dbReference type="PhylomeDB" id="D6W7R8"/>
<evidence type="ECO:0000256" key="13">
    <source>
        <dbReference type="SAM" id="MobiDB-lite"/>
    </source>
</evidence>
<feature type="region of interest" description="Disordered" evidence="13">
    <location>
        <begin position="1"/>
        <end position="31"/>
    </location>
</feature>
<dbReference type="InParanoid" id="D6W7R8"/>
<dbReference type="InterPro" id="IPR002562">
    <property type="entry name" value="3'-5'_exonuclease_dom"/>
</dbReference>
<dbReference type="eggNOG" id="KOG4373">
    <property type="taxonomic scope" value="Eukaryota"/>
</dbReference>
<dbReference type="InterPro" id="IPR051132">
    <property type="entry name" value="3-5_Exonuclease_domain"/>
</dbReference>
<evidence type="ECO:0000256" key="3">
    <source>
        <dbReference type="ARBA" id="ARBA00022722"/>
    </source>
</evidence>
<dbReference type="GO" id="GO:0008408">
    <property type="term" value="F:3'-5' exonuclease activity"/>
    <property type="evidence" value="ECO:0000318"/>
    <property type="project" value="GO_Central"/>
</dbReference>
<evidence type="ECO:0000256" key="6">
    <source>
        <dbReference type="ARBA" id="ARBA00022839"/>
    </source>
</evidence>
<evidence type="ECO:0000256" key="1">
    <source>
        <dbReference type="ARBA" id="ARBA00004123"/>
    </source>
</evidence>
<dbReference type="EMBL" id="KQ971307">
    <property type="protein sequence ID" value="EFA11337.1"/>
    <property type="molecule type" value="Genomic_DNA"/>
</dbReference>